<dbReference type="Proteomes" id="UP000008141">
    <property type="component" value="Unassembled WGS sequence"/>
</dbReference>
<keyword evidence="1" id="KW-0732">Signal</keyword>
<dbReference type="STRING" id="554065.E1ZCC7"/>
<dbReference type="InterPro" id="IPR004352">
    <property type="entry name" value="GH114_TIM-barrel"/>
</dbReference>
<feature type="chain" id="PRO_5003155625" description="Glycoside-hydrolase family GH114 TIM-barrel domain-containing protein" evidence="1">
    <location>
        <begin position="19"/>
        <end position="316"/>
    </location>
</feature>
<dbReference type="PANTHER" id="PTHR35273">
    <property type="entry name" value="ALPHA-1,4 POLYGALACTOSAMINIDASE, PUTATIVE (AFU_ORTHOLOGUE AFUA_3G07890)-RELATED"/>
    <property type="match status" value="1"/>
</dbReference>
<sequence length="316" mass="34671">MYLALLAVLAAVAPAAAAAPTWWRPKRFNKNGSLLRFNYQLSDSGSITYVPGVQVYAIDFDTAKTAIPVLKKKNPAARVICYFSAGSWEDYRVAYDKSRRGIQPSDWGATLGEDMEGWEGERWVDVRSAAVRRIMVKRLKYCKSIGCDGVDPDNVNGHENDSGFALTQSDLIKFNTFLANTSHRLGMGIGLKNGLDMVGALHRHFDWALNEECNVFGECDVYEKFAATKPIFGVEYCNAYAELGVDTPDPACFCPRMIKAGYQFLFKRVDLGAAGISCTEYCAKYPAQCAAGAKKTGSCKAPKTNMCSLVPSAPQL</sequence>
<evidence type="ECO:0000259" key="2">
    <source>
        <dbReference type="Pfam" id="PF03537"/>
    </source>
</evidence>
<dbReference type="Gene3D" id="3.20.20.70">
    <property type="entry name" value="Aldolase class I"/>
    <property type="match status" value="1"/>
</dbReference>
<feature type="signal peptide" evidence="1">
    <location>
        <begin position="1"/>
        <end position="18"/>
    </location>
</feature>
<dbReference type="EMBL" id="GL433841">
    <property type="protein sequence ID" value="EFN56793.1"/>
    <property type="molecule type" value="Genomic_DNA"/>
</dbReference>
<feature type="domain" description="Glycoside-hydrolase family GH114 TIM-barrel" evidence="2">
    <location>
        <begin position="37"/>
        <end position="271"/>
    </location>
</feature>
<dbReference type="OrthoDB" id="2108802at2759"/>
<dbReference type="AlphaFoldDB" id="E1ZCC7"/>
<dbReference type="RefSeq" id="XP_005848895.1">
    <property type="nucleotide sequence ID" value="XM_005848833.1"/>
</dbReference>
<dbReference type="eggNOG" id="ENOG502RCTR">
    <property type="taxonomic scope" value="Eukaryota"/>
</dbReference>
<dbReference type="InterPro" id="IPR013785">
    <property type="entry name" value="Aldolase_TIM"/>
</dbReference>
<dbReference type="KEGG" id="cvr:CHLNCDRAFT_144287"/>
<dbReference type="InterPro" id="IPR017853">
    <property type="entry name" value="GH"/>
</dbReference>
<keyword evidence="4" id="KW-1185">Reference proteome</keyword>
<name>E1ZCC7_CHLVA</name>
<dbReference type="SUPFAM" id="SSF51445">
    <property type="entry name" value="(Trans)glycosidases"/>
    <property type="match status" value="1"/>
</dbReference>
<gene>
    <name evidence="3" type="ORF">CHLNCDRAFT_144287</name>
</gene>
<proteinExistence type="predicted"/>
<dbReference type="Pfam" id="PF03537">
    <property type="entry name" value="Glyco_hydro_114"/>
    <property type="match status" value="1"/>
</dbReference>
<dbReference type="PANTHER" id="PTHR35273:SF2">
    <property type="entry name" value="ALPHA-GALACTOSIDASE"/>
    <property type="match status" value="1"/>
</dbReference>
<evidence type="ECO:0000313" key="4">
    <source>
        <dbReference type="Proteomes" id="UP000008141"/>
    </source>
</evidence>
<reference evidence="3 4" key="1">
    <citation type="journal article" date="2010" name="Plant Cell">
        <title>The Chlorella variabilis NC64A genome reveals adaptation to photosymbiosis, coevolution with viruses, and cryptic sex.</title>
        <authorList>
            <person name="Blanc G."/>
            <person name="Duncan G."/>
            <person name="Agarkova I."/>
            <person name="Borodovsky M."/>
            <person name="Gurnon J."/>
            <person name="Kuo A."/>
            <person name="Lindquist E."/>
            <person name="Lucas S."/>
            <person name="Pangilinan J."/>
            <person name="Polle J."/>
            <person name="Salamov A."/>
            <person name="Terry A."/>
            <person name="Yamada T."/>
            <person name="Dunigan D.D."/>
            <person name="Grigoriev I.V."/>
            <person name="Claverie J.M."/>
            <person name="Van Etten J.L."/>
        </authorList>
    </citation>
    <scope>NUCLEOTIDE SEQUENCE [LARGE SCALE GENOMIC DNA]</scope>
    <source>
        <strain evidence="3 4">NC64A</strain>
    </source>
</reference>
<evidence type="ECO:0000313" key="3">
    <source>
        <dbReference type="EMBL" id="EFN56793.1"/>
    </source>
</evidence>
<organism evidence="4">
    <name type="scientific">Chlorella variabilis</name>
    <name type="common">Green alga</name>
    <dbReference type="NCBI Taxonomy" id="554065"/>
    <lineage>
        <taxon>Eukaryota</taxon>
        <taxon>Viridiplantae</taxon>
        <taxon>Chlorophyta</taxon>
        <taxon>core chlorophytes</taxon>
        <taxon>Trebouxiophyceae</taxon>
        <taxon>Chlorellales</taxon>
        <taxon>Chlorellaceae</taxon>
        <taxon>Chlorella clade</taxon>
        <taxon>Chlorella</taxon>
    </lineage>
</organism>
<accession>E1ZCC7</accession>
<dbReference type="GeneID" id="17355993"/>
<protein>
    <recommendedName>
        <fullName evidence="2">Glycoside-hydrolase family GH114 TIM-barrel domain-containing protein</fullName>
    </recommendedName>
</protein>
<evidence type="ECO:0000256" key="1">
    <source>
        <dbReference type="SAM" id="SignalP"/>
    </source>
</evidence>
<dbReference type="InParanoid" id="E1ZCC7"/>